<keyword evidence="2" id="KW-0732">Signal</keyword>
<dbReference type="OrthoDB" id="5823890at2759"/>
<keyword evidence="1" id="KW-0472">Membrane</keyword>
<name>A0A0N5CMT0_THECL</name>
<keyword evidence="1" id="KW-0812">Transmembrane</keyword>
<proteinExistence type="predicted"/>
<evidence type="ECO:0000313" key="5">
    <source>
        <dbReference type="WBParaSite" id="TCLT_0000146801-mRNA-1"/>
    </source>
</evidence>
<organism evidence="5">
    <name type="scientific">Thelazia callipaeda</name>
    <name type="common">Oriental eyeworm</name>
    <name type="synonym">Parasitic nematode</name>
    <dbReference type="NCBI Taxonomy" id="103827"/>
    <lineage>
        <taxon>Eukaryota</taxon>
        <taxon>Metazoa</taxon>
        <taxon>Ecdysozoa</taxon>
        <taxon>Nematoda</taxon>
        <taxon>Chromadorea</taxon>
        <taxon>Rhabditida</taxon>
        <taxon>Spirurina</taxon>
        <taxon>Spiruromorpha</taxon>
        <taxon>Thelazioidea</taxon>
        <taxon>Thelaziidae</taxon>
        <taxon>Thelazia</taxon>
    </lineage>
</organism>
<reference evidence="3 4" key="2">
    <citation type="submission" date="2018-11" db="EMBL/GenBank/DDBJ databases">
        <authorList>
            <consortium name="Pathogen Informatics"/>
        </authorList>
    </citation>
    <scope>NUCLEOTIDE SEQUENCE [LARGE SCALE GENOMIC DNA]</scope>
</reference>
<dbReference type="Proteomes" id="UP000276776">
    <property type="component" value="Unassembled WGS sequence"/>
</dbReference>
<dbReference type="EMBL" id="UYYF01000192">
    <property type="protein sequence ID" value="VDM96934.1"/>
    <property type="molecule type" value="Genomic_DNA"/>
</dbReference>
<feature type="signal peptide" evidence="2">
    <location>
        <begin position="1"/>
        <end position="22"/>
    </location>
</feature>
<protein>
    <submittedName>
        <fullName evidence="5">CNNM transmembrane domain-containing protein</fullName>
    </submittedName>
</protein>
<reference evidence="5" key="1">
    <citation type="submission" date="2017-02" db="UniProtKB">
        <authorList>
            <consortium name="WormBaseParasite"/>
        </authorList>
    </citation>
    <scope>IDENTIFICATION</scope>
</reference>
<keyword evidence="4" id="KW-1185">Reference proteome</keyword>
<dbReference type="OMA" id="HTRWDVG"/>
<accession>A0A0N5CMT0</accession>
<evidence type="ECO:0000256" key="2">
    <source>
        <dbReference type="SAM" id="SignalP"/>
    </source>
</evidence>
<sequence>MYLSKLTTFLALSMMLMGLINASTGSLEEKLEKDWQAQKDFLLDIDDVRSDAIENVTDIFLTVTAKLVRAGRLMIQIKRRMVILIDAIGELSYDAQWALLGWFGAMIFFPLFTGAVVATIISVCFQNELINLQTLLHTRWDVGDKPDIITESKMKRRLGNLAMQRLFQQYSRRPEKMLPIQGKRDPEALIRIKQELPEPKEVSNLG</sequence>
<gene>
    <name evidence="3" type="ORF">TCLT_LOCUS1469</name>
</gene>
<evidence type="ECO:0000313" key="3">
    <source>
        <dbReference type="EMBL" id="VDM96934.1"/>
    </source>
</evidence>
<feature type="chain" id="PRO_5043126287" evidence="2">
    <location>
        <begin position="23"/>
        <end position="206"/>
    </location>
</feature>
<evidence type="ECO:0000313" key="4">
    <source>
        <dbReference type="Proteomes" id="UP000276776"/>
    </source>
</evidence>
<dbReference type="WBParaSite" id="TCLT_0000146801-mRNA-1">
    <property type="protein sequence ID" value="TCLT_0000146801-mRNA-1"/>
    <property type="gene ID" value="TCLT_0000146801"/>
</dbReference>
<keyword evidence="1" id="KW-1133">Transmembrane helix</keyword>
<feature type="transmembrane region" description="Helical" evidence="1">
    <location>
        <begin position="99"/>
        <end position="125"/>
    </location>
</feature>
<evidence type="ECO:0000256" key="1">
    <source>
        <dbReference type="SAM" id="Phobius"/>
    </source>
</evidence>
<dbReference type="AlphaFoldDB" id="A0A0N5CMT0"/>